<evidence type="ECO:0000313" key="5">
    <source>
        <dbReference type="EMBL" id="MFC4636787.1"/>
    </source>
</evidence>
<dbReference type="Gene3D" id="2.70.70.10">
    <property type="entry name" value="Glucose Permease (Domain IIA)"/>
    <property type="match status" value="1"/>
</dbReference>
<name>A0ABV9I334_9DEIO</name>
<protein>
    <submittedName>
        <fullName evidence="5">Peptidoglycan DD-metalloendopeptidase family protein</fullName>
    </submittedName>
</protein>
<dbReference type="Gene3D" id="3.10.350.10">
    <property type="entry name" value="LysM domain"/>
    <property type="match status" value="1"/>
</dbReference>
<dbReference type="Proteomes" id="UP001595952">
    <property type="component" value="Unassembled WGS sequence"/>
</dbReference>
<dbReference type="SMART" id="SM00257">
    <property type="entry name" value="LysM"/>
    <property type="match status" value="2"/>
</dbReference>
<feature type="signal peptide" evidence="3">
    <location>
        <begin position="1"/>
        <end position="28"/>
    </location>
</feature>
<evidence type="ECO:0000256" key="1">
    <source>
        <dbReference type="ARBA" id="ARBA00022729"/>
    </source>
</evidence>
<comment type="caution">
    <text evidence="5">The sequence shown here is derived from an EMBL/GenBank/DDBJ whole genome shotgun (WGS) entry which is preliminary data.</text>
</comment>
<dbReference type="InterPro" id="IPR036779">
    <property type="entry name" value="LysM_dom_sf"/>
</dbReference>
<feature type="chain" id="PRO_5045337950" evidence="3">
    <location>
        <begin position="29"/>
        <end position="458"/>
    </location>
</feature>
<evidence type="ECO:0000256" key="3">
    <source>
        <dbReference type="SAM" id="SignalP"/>
    </source>
</evidence>
<dbReference type="SUPFAM" id="SSF51261">
    <property type="entry name" value="Duplicated hybrid motif"/>
    <property type="match status" value="1"/>
</dbReference>
<dbReference type="CDD" id="cd00118">
    <property type="entry name" value="LysM"/>
    <property type="match status" value="1"/>
</dbReference>
<dbReference type="InterPro" id="IPR016047">
    <property type="entry name" value="M23ase_b-sheet_dom"/>
</dbReference>
<keyword evidence="1 3" id="KW-0732">Signal</keyword>
<dbReference type="PANTHER" id="PTHR21666:SF289">
    <property type="entry name" value="L-ALA--D-GLU ENDOPEPTIDASE"/>
    <property type="match status" value="1"/>
</dbReference>
<dbReference type="InterPro" id="IPR050570">
    <property type="entry name" value="Cell_wall_metabolism_enzyme"/>
</dbReference>
<dbReference type="EMBL" id="JBHSEI010000001">
    <property type="protein sequence ID" value="MFC4636787.1"/>
    <property type="molecule type" value="Genomic_DNA"/>
</dbReference>
<feature type="domain" description="LysM" evidence="4">
    <location>
        <begin position="121"/>
        <end position="166"/>
    </location>
</feature>
<evidence type="ECO:0000313" key="6">
    <source>
        <dbReference type="Proteomes" id="UP001595952"/>
    </source>
</evidence>
<dbReference type="InterPro" id="IPR018392">
    <property type="entry name" value="LysM"/>
</dbReference>
<dbReference type="PANTHER" id="PTHR21666">
    <property type="entry name" value="PEPTIDASE-RELATED"/>
    <property type="match status" value="1"/>
</dbReference>
<sequence length="458" mass="49360">MTLPVLARVAARRALTLTLALLPLGASAVPALPAPLASLYPPADTLLSPAPDVVLRPDPGGRTVLIAASGQTTLPQVARRYGVTPGAVAFLPEDAQPGRLVRVQLPEAAVARAPFRPASVRLYRVRPGDTLASVARRLGLNVVDLLGVNLTLDSLSELRPGETLNVPTGARGLLVRIKPGQSAWSLIAGYRADLLQTVLANGVLPTELHVGDELLLPGIRADGFRHRLLAQEEARRQAEAAARKQAQYQRFLAWKAERTRARLREKYERQEKYEAYLAWKNSPERRRQQLAYERQVQYEAALERARQKAAEARASAAPSTPGTSVRAASTSGAPALAWPMTSYRLTSRYAERDIPFHQQVFHGGIDLAAPFGTPIYSAADGTVTQSGYGAYGLNVYTVSGDSTLIYGHMSRAAVVSGQTVRRGQLLGYVGCTGVCTGPHLHFEVRLGGQTVDPLALLP</sequence>
<keyword evidence="6" id="KW-1185">Reference proteome</keyword>
<dbReference type="SUPFAM" id="SSF54106">
    <property type="entry name" value="LysM domain"/>
    <property type="match status" value="1"/>
</dbReference>
<accession>A0ABV9I334</accession>
<gene>
    <name evidence="5" type="ORF">ACFO0D_00400</name>
</gene>
<dbReference type="InterPro" id="IPR011055">
    <property type="entry name" value="Dup_hybrid_motif"/>
</dbReference>
<feature type="region of interest" description="Disordered" evidence="2">
    <location>
        <begin position="309"/>
        <end position="328"/>
    </location>
</feature>
<dbReference type="Pfam" id="PF01476">
    <property type="entry name" value="LysM"/>
    <property type="match status" value="1"/>
</dbReference>
<dbReference type="PROSITE" id="PS51782">
    <property type="entry name" value="LYSM"/>
    <property type="match status" value="1"/>
</dbReference>
<feature type="compositionally biased region" description="Polar residues" evidence="2">
    <location>
        <begin position="318"/>
        <end position="328"/>
    </location>
</feature>
<evidence type="ECO:0000256" key="2">
    <source>
        <dbReference type="SAM" id="MobiDB-lite"/>
    </source>
</evidence>
<organism evidence="5 6">
    <name type="scientific">Deinococcus hohokamensis</name>
    <dbReference type="NCBI Taxonomy" id="309883"/>
    <lineage>
        <taxon>Bacteria</taxon>
        <taxon>Thermotogati</taxon>
        <taxon>Deinococcota</taxon>
        <taxon>Deinococci</taxon>
        <taxon>Deinococcales</taxon>
        <taxon>Deinococcaceae</taxon>
        <taxon>Deinococcus</taxon>
    </lineage>
</organism>
<dbReference type="RefSeq" id="WP_380059835.1">
    <property type="nucleotide sequence ID" value="NZ_JBHSEI010000001.1"/>
</dbReference>
<dbReference type="Pfam" id="PF01551">
    <property type="entry name" value="Peptidase_M23"/>
    <property type="match status" value="1"/>
</dbReference>
<dbReference type="CDD" id="cd12797">
    <property type="entry name" value="M23_peptidase"/>
    <property type="match status" value="1"/>
</dbReference>
<evidence type="ECO:0000259" key="4">
    <source>
        <dbReference type="PROSITE" id="PS51782"/>
    </source>
</evidence>
<reference evidence="6" key="1">
    <citation type="journal article" date="2019" name="Int. J. Syst. Evol. Microbiol.">
        <title>The Global Catalogue of Microorganisms (GCM) 10K type strain sequencing project: providing services to taxonomists for standard genome sequencing and annotation.</title>
        <authorList>
            <consortium name="The Broad Institute Genomics Platform"/>
            <consortium name="The Broad Institute Genome Sequencing Center for Infectious Disease"/>
            <person name="Wu L."/>
            <person name="Ma J."/>
        </authorList>
    </citation>
    <scope>NUCLEOTIDE SEQUENCE [LARGE SCALE GENOMIC DNA]</scope>
    <source>
        <strain evidence="6">CCUG 55995</strain>
    </source>
</reference>
<proteinExistence type="predicted"/>